<sequence>MVCASELRQQLKSRPCTVLARDMRLRVATADACAYPDIVVLCDRPVFHDSRRDVLTNATLVAEVLSPSTEGYDRGGKFAIYRGLPSLHQYVLIAQDRPAIDVFTRQPDGRWILDACTAISLVRTADPTAPRP</sequence>
<dbReference type="PANTHER" id="PTHR36558">
    <property type="entry name" value="GLR1098 PROTEIN"/>
    <property type="match status" value="1"/>
</dbReference>
<evidence type="ECO:0000313" key="3">
    <source>
        <dbReference type="Proteomes" id="UP000232638"/>
    </source>
</evidence>
<dbReference type="CDD" id="cd06260">
    <property type="entry name" value="DUF820-like"/>
    <property type="match status" value="1"/>
</dbReference>
<organism evidence="2 3">
    <name type="scientific">Candidatus Thiodictyon syntrophicum</name>
    <dbReference type="NCBI Taxonomy" id="1166950"/>
    <lineage>
        <taxon>Bacteria</taxon>
        <taxon>Pseudomonadati</taxon>
        <taxon>Pseudomonadota</taxon>
        <taxon>Gammaproteobacteria</taxon>
        <taxon>Chromatiales</taxon>
        <taxon>Chromatiaceae</taxon>
        <taxon>Thiodictyon</taxon>
    </lineage>
</organism>
<dbReference type="AlphaFoldDB" id="A0A2K8UBA8"/>
<evidence type="ECO:0000259" key="1">
    <source>
        <dbReference type="Pfam" id="PF05685"/>
    </source>
</evidence>
<dbReference type="InterPro" id="IPR012296">
    <property type="entry name" value="Nuclease_put_TT1808"/>
</dbReference>
<proteinExistence type="predicted"/>
<dbReference type="InterPro" id="IPR011335">
    <property type="entry name" value="Restrct_endonuc-II-like"/>
</dbReference>
<feature type="domain" description="Putative restriction endonuclease" evidence="1">
    <location>
        <begin position="6"/>
        <end position="114"/>
    </location>
</feature>
<dbReference type="PANTHER" id="PTHR36558:SF1">
    <property type="entry name" value="RESTRICTION ENDONUCLEASE DOMAIN-CONTAINING PROTEIN-RELATED"/>
    <property type="match status" value="1"/>
</dbReference>
<dbReference type="KEGG" id="tsy:THSYN_16225"/>
<dbReference type="SUPFAM" id="SSF52980">
    <property type="entry name" value="Restriction endonuclease-like"/>
    <property type="match status" value="1"/>
</dbReference>
<dbReference type="Proteomes" id="UP000232638">
    <property type="component" value="Chromosome"/>
</dbReference>
<name>A0A2K8UBA8_9GAMM</name>
<accession>A0A2K8UBA8</accession>
<dbReference type="Gene3D" id="3.90.1570.10">
    <property type="entry name" value="tt1808, chain A"/>
    <property type="match status" value="1"/>
</dbReference>
<dbReference type="Pfam" id="PF05685">
    <property type="entry name" value="Uma2"/>
    <property type="match status" value="1"/>
</dbReference>
<dbReference type="EMBL" id="CP020370">
    <property type="protein sequence ID" value="AUB82341.1"/>
    <property type="molecule type" value="Genomic_DNA"/>
</dbReference>
<reference evidence="2 3" key="1">
    <citation type="submission" date="2017-03" db="EMBL/GenBank/DDBJ databases">
        <title>Complete genome sequence of Candidatus 'Thiodictyon syntrophicum' sp. nov. strain Cad16T, a photolithoautotroph purple sulfur bacterium isolated from an alpine meromictic lake.</title>
        <authorList>
            <person name="Luedin S.M."/>
            <person name="Pothier J.F."/>
            <person name="Danza F."/>
            <person name="Storelli N."/>
            <person name="Wittwer M."/>
            <person name="Tonolla M."/>
        </authorList>
    </citation>
    <scope>NUCLEOTIDE SEQUENCE [LARGE SCALE GENOMIC DNA]</scope>
    <source>
        <strain evidence="2 3">Cad16T</strain>
    </source>
</reference>
<keyword evidence="3" id="KW-1185">Reference proteome</keyword>
<dbReference type="OrthoDB" id="26750at2"/>
<evidence type="ECO:0000313" key="2">
    <source>
        <dbReference type="EMBL" id="AUB82341.1"/>
    </source>
</evidence>
<gene>
    <name evidence="2" type="ORF">THSYN_16225</name>
</gene>
<dbReference type="InterPro" id="IPR008538">
    <property type="entry name" value="Uma2"/>
</dbReference>
<protein>
    <recommendedName>
        <fullName evidence="1">Putative restriction endonuclease domain-containing protein</fullName>
    </recommendedName>
</protein>